<dbReference type="InterPro" id="IPR041682">
    <property type="entry name" value="AAA_14"/>
</dbReference>
<evidence type="ECO:0000313" key="4">
    <source>
        <dbReference type="Proteomes" id="UP000035709"/>
    </source>
</evidence>
<evidence type="ECO:0000259" key="1">
    <source>
        <dbReference type="Pfam" id="PF13173"/>
    </source>
</evidence>
<protein>
    <recommendedName>
        <fullName evidence="5">ATP-binding protein</fullName>
    </recommendedName>
</protein>
<keyword evidence="4" id="KW-1185">Reference proteome</keyword>
<dbReference type="PANTHER" id="PTHR33295:SF20">
    <property type="entry name" value="ATPASE"/>
    <property type="match status" value="1"/>
</dbReference>
<dbReference type="SUPFAM" id="SSF52540">
    <property type="entry name" value="P-loop containing nucleoside triphosphate hydrolases"/>
    <property type="match status" value="1"/>
</dbReference>
<dbReference type="Pfam" id="PF13173">
    <property type="entry name" value="AAA_14"/>
    <property type="match status" value="1"/>
</dbReference>
<organism evidence="3 4">
    <name type="scientific">Lactobacillus acetotolerans</name>
    <dbReference type="NCBI Taxonomy" id="1600"/>
    <lineage>
        <taxon>Bacteria</taxon>
        <taxon>Bacillati</taxon>
        <taxon>Bacillota</taxon>
        <taxon>Bacilli</taxon>
        <taxon>Lactobacillales</taxon>
        <taxon>Lactobacillaceae</taxon>
        <taxon>Lactobacillus</taxon>
    </lineage>
</organism>
<proteinExistence type="predicted"/>
<reference evidence="3 4" key="1">
    <citation type="submission" date="2015-03" db="EMBL/GenBank/DDBJ databases">
        <title>Complete genome sequence of Lactobacillus acetotolerans NBRC 13120.</title>
        <authorList>
            <person name="Toh H."/>
            <person name="Morita H."/>
            <person name="Fujita N."/>
        </authorList>
    </citation>
    <scope>NUCLEOTIDE SEQUENCE [LARGE SCALE GENOMIC DNA]</scope>
    <source>
        <strain evidence="3 4">NBRC 13120</strain>
    </source>
</reference>
<sequence>MLISRPHYMNFLEKFKDNEQIKVITGIRRSGKTFIMKMFIAKLKKEDGIAPNNIISINFESFAFRKIKDADSLYQYVMDHKGKGKQYLFFDEIQHVDSWQEAINAFRVDLDCDIYITGSNGSLLSGDLATLLAGRYVELHVFPLSFKEYFTFHKGSPETAYNLFLDYVKDGGFPLVSLTNDEDVKQSIKQGIIDSVILHDVIIRGNIRDESAITKIVDYLMSEVGNIISLRKMANTMKSNGNPISIPTLSTYLSLLERAFIFYRAKRYDLRGRKILNSKDKFYIVDAGLRNTFINKSPQDNFGHQLENIVYIELLNRGYQVDVGQYDDKEIDFVARKGNEIIYYQVTLRLPDDSKRETDNLRFIPDGYKKVVLTLNMLDQGTVDGIQVKYVVDWLLGK</sequence>
<dbReference type="PANTHER" id="PTHR33295">
    <property type="entry name" value="ATPASE"/>
    <property type="match status" value="1"/>
</dbReference>
<dbReference type="RefSeq" id="WP_060459782.1">
    <property type="nucleotide sequence ID" value="NZ_AP014808.1"/>
</dbReference>
<dbReference type="Proteomes" id="UP000035709">
    <property type="component" value="Chromosome"/>
</dbReference>
<dbReference type="InterPro" id="IPR025420">
    <property type="entry name" value="DUF4143"/>
</dbReference>
<dbReference type="KEGG" id="lae:LBAT_1471"/>
<dbReference type="Gene3D" id="3.40.50.300">
    <property type="entry name" value="P-loop containing nucleotide triphosphate hydrolases"/>
    <property type="match status" value="1"/>
</dbReference>
<dbReference type="PATRIC" id="fig|1600.4.peg.1502"/>
<dbReference type="STRING" id="1600.LBAT_1471"/>
<dbReference type="InterPro" id="IPR027417">
    <property type="entry name" value="P-loop_NTPase"/>
</dbReference>
<name>A0A0D6A5Z0_9LACO</name>
<dbReference type="AlphaFoldDB" id="A0A0D6A5Z0"/>
<gene>
    <name evidence="3" type="ORF">LBAT_1471</name>
</gene>
<evidence type="ECO:0000259" key="2">
    <source>
        <dbReference type="Pfam" id="PF13635"/>
    </source>
</evidence>
<evidence type="ECO:0000313" key="3">
    <source>
        <dbReference type="EMBL" id="BAQ57860.1"/>
    </source>
</evidence>
<accession>A0A0D6A5Z0</accession>
<feature type="domain" description="DUF4143" evidence="2">
    <location>
        <begin position="200"/>
        <end position="346"/>
    </location>
</feature>
<dbReference type="Pfam" id="PF13635">
    <property type="entry name" value="DUF4143"/>
    <property type="match status" value="1"/>
</dbReference>
<dbReference type="OrthoDB" id="9801684at2"/>
<dbReference type="EMBL" id="AP014808">
    <property type="protein sequence ID" value="BAQ57860.1"/>
    <property type="molecule type" value="Genomic_DNA"/>
</dbReference>
<evidence type="ECO:0008006" key="5">
    <source>
        <dbReference type="Google" id="ProtNLM"/>
    </source>
</evidence>
<feature type="domain" description="AAA" evidence="1">
    <location>
        <begin position="19"/>
        <end position="149"/>
    </location>
</feature>